<protein>
    <submittedName>
        <fullName evidence="1">Uncharacterized protein</fullName>
    </submittedName>
</protein>
<accession>A0A0B7K5Z7</accession>
<reference evidence="1" key="1">
    <citation type="submission" date="2015-01" db="EMBL/GenBank/DDBJ databases">
        <authorList>
            <person name="Durling Mikael"/>
        </authorList>
    </citation>
    <scope>NUCLEOTIDE SEQUENCE</scope>
</reference>
<feature type="non-terminal residue" evidence="1">
    <location>
        <position position="120"/>
    </location>
</feature>
<proteinExistence type="predicted"/>
<dbReference type="EMBL" id="CDPU01000021">
    <property type="protein sequence ID" value="CEO50982.1"/>
    <property type="molecule type" value="Genomic_DNA"/>
</dbReference>
<name>A0A0B7K5Z7_BIOOC</name>
<sequence>MISPFWVRKMNRDPVHSRHEGWETAKTNPVWRDLTRSQPNFAGASSVCTGLNRTCLSLFVIHRSWKEKDISLGMFNQYKGHSNREGNPESMDIKHGKILTLVSIYTSRWKHSIRSDVAQD</sequence>
<evidence type="ECO:0000313" key="1">
    <source>
        <dbReference type="EMBL" id="CEO50982.1"/>
    </source>
</evidence>
<organism evidence="1">
    <name type="scientific">Bionectria ochroleuca</name>
    <name type="common">Gliocladium roseum</name>
    <dbReference type="NCBI Taxonomy" id="29856"/>
    <lineage>
        <taxon>Eukaryota</taxon>
        <taxon>Fungi</taxon>
        <taxon>Dikarya</taxon>
        <taxon>Ascomycota</taxon>
        <taxon>Pezizomycotina</taxon>
        <taxon>Sordariomycetes</taxon>
        <taxon>Hypocreomycetidae</taxon>
        <taxon>Hypocreales</taxon>
        <taxon>Bionectriaceae</taxon>
        <taxon>Clonostachys</taxon>
    </lineage>
</organism>
<gene>
    <name evidence="1" type="ORF">BN869_000007040_1</name>
</gene>
<dbReference type="AlphaFoldDB" id="A0A0B7K5Z7"/>